<dbReference type="InterPro" id="IPR000182">
    <property type="entry name" value="GNAT_dom"/>
</dbReference>
<protein>
    <submittedName>
        <fullName evidence="2">GNAT family N-acetyltransferase</fullName>
    </submittedName>
</protein>
<dbReference type="RefSeq" id="WP_202995671.1">
    <property type="nucleotide sequence ID" value="NZ_JAENHO010000010.1"/>
</dbReference>
<comment type="caution">
    <text evidence="2">The sequence shown here is derived from an EMBL/GenBank/DDBJ whole genome shotgun (WGS) entry which is preliminary data.</text>
</comment>
<sequence length="164" mass="17283">MGELVVRAADASQREIVAALLTGSWGSTTVVAHGIAYDAAALPALIAWLDGGPVGLLTYELGTDGLEVVTLDAVVAGAGVGSALLEAAANRAWAAGASRVWLITTNDNLDALRFYQRRGMRLVGLAPGAVDRSRAVKPSIPLVGEYGIEIRDELTLELRRGWFR</sequence>
<dbReference type="SUPFAM" id="SSF55729">
    <property type="entry name" value="Acyl-CoA N-acyltransferases (Nat)"/>
    <property type="match status" value="1"/>
</dbReference>
<dbReference type="Gene3D" id="3.40.630.30">
    <property type="match status" value="1"/>
</dbReference>
<organism evidence="2 3">
    <name type="scientific">Paractinoplanes lichenicola</name>
    <dbReference type="NCBI Taxonomy" id="2802976"/>
    <lineage>
        <taxon>Bacteria</taxon>
        <taxon>Bacillati</taxon>
        <taxon>Actinomycetota</taxon>
        <taxon>Actinomycetes</taxon>
        <taxon>Micromonosporales</taxon>
        <taxon>Micromonosporaceae</taxon>
        <taxon>Paractinoplanes</taxon>
    </lineage>
</organism>
<reference evidence="2 3" key="1">
    <citation type="submission" date="2021-01" db="EMBL/GenBank/DDBJ databases">
        <title>Actinoplanes sp. nov. LDG1-01 isolated from lichen.</title>
        <authorList>
            <person name="Saeng-In P."/>
            <person name="Phongsopitanun W."/>
            <person name="Kanchanasin P."/>
            <person name="Yuki M."/>
            <person name="Kudo T."/>
            <person name="Ohkuma M."/>
            <person name="Tanasupawat S."/>
        </authorList>
    </citation>
    <scope>NUCLEOTIDE SEQUENCE [LARGE SCALE GENOMIC DNA]</scope>
    <source>
        <strain evidence="2 3">LDG1-01</strain>
    </source>
</reference>
<dbReference type="Pfam" id="PF00583">
    <property type="entry name" value="Acetyltransf_1"/>
    <property type="match status" value="1"/>
</dbReference>
<dbReference type="Proteomes" id="UP000598996">
    <property type="component" value="Unassembled WGS sequence"/>
</dbReference>
<name>A0ABS1VXE9_9ACTN</name>
<keyword evidence="3" id="KW-1185">Reference proteome</keyword>
<evidence type="ECO:0000313" key="2">
    <source>
        <dbReference type="EMBL" id="MBL7259008.1"/>
    </source>
</evidence>
<feature type="domain" description="N-acetyltransferase" evidence="1">
    <location>
        <begin position="4"/>
        <end position="143"/>
    </location>
</feature>
<evidence type="ECO:0000313" key="3">
    <source>
        <dbReference type="Proteomes" id="UP000598996"/>
    </source>
</evidence>
<accession>A0ABS1VXE9</accession>
<evidence type="ECO:0000259" key="1">
    <source>
        <dbReference type="PROSITE" id="PS51186"/>
    </source>
</evidence>
<dbReference type="InterPro" id="IPR016181">
    <property type="entry name" value="Acyl_CoA_acyltransferase"/>
</dbReference>
<gene>
    <name evidence="2" type="ORF">JKJ07_32315</name>
</gene>
<proteinExistence type="predicted"/>
<dbReference type="EMBL" id="JAENHO010000010">
    <property type="protein sequence ID" value="MBL7259008.1"/>
    <property type="molecule type" value="Genomic_DNA"/>
</dbReference>
<dbReference type="PROSITE" id="PS51186">
    <property type="entry name" value="GNAT"/>
    <property type="match status" value="1"/>
</dbReference>